<dbReference type="Proteomes" id="UP000830401">
    <property type="component" value="Chromosome"/>
</dbReference>
<reference evidence="3" key="1">
    <citation type="submission" date="2022-04" db="EMBL/GenBank/DDBJ databases">
        <title>Hymenobacter sp. isolated from the air.</title>
        <authorList>
            <person name="Won M."/>
            <person name="Lee C.-M."/>
            <person name="Woen H.-Y."/>
            <person name="Kwon S.-W."/>
        </authorList>
    </citation>
    <scope>NUCLEOTIDE SEQUENCE</scope>
    <source>
        <strain evidence="3">5420S-77</strain>
    </source>
</reference>
<protein>
    <submittedName>
        <fullName evidence="3">Uncharacterized protein</fullName>
    </submittedName>
</protein>
<evidence type="ECO:0000313" key="3">
    <source>
        <dbReference type="EMBL" id="UOQ65872.1"/>
    </source>
</evidence>
<evidence type="ECO:0000256" key="2">
    <source>
        <dbReference type="SAM" id="Phobius"/>
    </source>
</evidence>
<feature type="region of interest" description="Disordered" evidence="1">
    <location>
        <begin position="211"/>
        <end position="235"/>
    </location>
</feature>
<keyword evidence="2" id="KW-0472">Membrane</keyword>
<proteinExistence type="predicted"/>
<keyword evidence="2" id="KW-0812">Transmembrane</keyword>
<feature type="transmembrane region" description="Helical" evidence="2">
    <location>
        <begin position="47"/>
        <end position="67"/>
    </location>
</feature>
<sequence>MIQETEDDRLDQSLRDTFSDFDLPPSSHVWTGIESHLSAQPAPTRPLPLLLVLPIVGLVGVTVGWLLPRPATISPVPRPANEATTKTRLASLSTQLHKNAGTAYTIPRSSTIALAFPHTSKQVTALIDKPIAKRIATTFSPKAKSHNSSPPPEFVASANTLTPIDSLPLRAVSSIESVAALAESAVQPELPIISQVGPSVNQALDTSVAAAPSVRSSTAEALEPSQRVEGLRERRPEYRVPTHRLAERGRGLRRIQNNFVKHWQHFFGPHRARVAAQPDF</sequence>
<gene>
    <name evidence="3" type="ORF">MUN86_20495</name>
</gene>
<evidence type="ECO:0000256" key="1">
    <source>
        <dbReference type="SAM" id="MobiDB-lite"/>
    </source>
</evidence>
<dbReference type="RefSeq" id="WP_245119853.1">
    <property type="nucleotide sequence ID" value="NZ_CP095061.1"/>
</dbReference>
<keyword evidence="2" id="KW-1133">Transmembrane helix</keyword>
<accession>A0ABY4G520</accession>
<name>A0ABY4G520_9BACT</name>
<dbReference type="EMBL" id="CP095061">
    <property type="protein sequence ID" value="UOQ65872.1"/>
    <property type="molecule type" value="Genomic_DNA"/>
</dbReference>
<organism evidence="3 4">
    <name type="scientific">Hymenobacter volaticus</name>
    <dbReference type="NCBI Taxonomy" id="2932254"/>
    <lineage>
        <taxon>Bacteria</taxon>
        <taxon>Pseudomonadati</taxon>
        <taxon>Bacteroidota</taxon>
        <taxon>Cytophagia</taxon>
        <taxon>Cytophagales</taxon>
        <taxon>Hymenobacteraceae</taxon>
        <taxon>Hymenobacter</taxon>
    </lineage>
</organism>
<keyword evidence="4" id="KW-1185">Reference proteome</keyword>
<evidence type="ECO:0000313" key="4">
    <source>
        <dbReference type="Proteomes" id="UP000830401"/>
    </source>
</evidence>